<evidence type="ECO:0000256" key="1">
    <source>
        <dbReference type="SAM" id="MobiDB-lite"/>
    </source>
</evidence>
<feature type="region of interest" description="Disordered" evidence="1">
    <location>
        <begin position="45"/>
        <end position="66"/>
    </location>
</feature>
<evidence type="ECO:0000313" key="4">
    <source>
        <dbReference type="Proteomes" id="UP000327157"/>
    </source>
</evidence>
<keyword evidence="4" id="KW-1185">Reference proteome</keyword>
<keyword evidence="2" id="KW-0472">Membrane</keyword>
<reference evidence="3 4" key="3">
    <citation type="submission" date="2019-11" db="EMBL/GenBank/DDBJ databases">
        <title>A de novo genome assembly of a pear dwarfing rootstock.</title>
        <authorList>
            <person name="Wang F."/>
            <person name="Wang J."/>
            <person name="Li S."/>
            <person name="Zhang Y."/>
            <person name="Fang M."/>
            <person name="Ma L."/>
            <person name="Zhao Y."/>
            <person name="Jiang S."/>
        </authorList>
    </citation>
    <scope>NUCLEOTIDE SEQUENCE [LARGE SCALE GENOMIC DNA]</scope>
    <source>
        <strain evidence="3">S2</strain>
        <tissue evidence="3">Leaf</tissue>
    </source>
</reference>
<feature type="transmembrane region" description="Helical" evidence="2">
    <location>
        <begin position="20"/>
        <end position="40"/>
    </location>
</feature>
<reference evidence="3 4" key="1">
    <citation type="submission" date="2019-09" db="EMBL/GenBank/DDBJ databases">
        <authorList>
            <person name="Ou C."/>
        </authorList>
    </citation>
    <scope>NUCLEOTIDE SEQUENCE [LARGE SCALE GENOMIC DNA]</scope>
    <source>
        <strain evidence="3">S2</strain>
        <tissue evidence="3">Leaf</tissue>
    </source>
</reference>
<comment type="caution">
    <text evidence="3">The sequence shown here is derived from an EMBL/GenBank/DDBJ whole genome shotgun (WGS) entry which is preliminary data.</text>
</comment>
<dbReference type="EMBL" id="SMOL01000753">
    <property type="protein sequence ID" value="KAB2599677.1"/>
    <property type="molecule type" value="Genomic_DNA"/>
</dbReference>
<gene>
    <name evidence="3" type="ORF">D8674_009948</name>
</gene>
<reference evidence="4" key="2">
    <citation type="submission" date="2019-10" db="EMBL/GenBank/DDBJ databases">
        <title>A de novo genome assembly of a pear dwarfing rootstock.</title>
        <authorList>
            <person name="Wang F."/>
            <person name="Wang J."/>
            <person name="Li S."/>
            <person name="Zhang Y."/>
            <person name="Fang M."/>
            <person name="Ma L."/>
            <person name="Zhao Y."/>
            <person name="Jiang S."/>
        </authorList>
    </citation>
    <scope>NUCLEOTIDE SEQUENCE [LARGE SCALE GENOMIC DNA]</scope>
</reference>
<protein>
    <submittedName>
        <fullName evidence="3">Uncharacterized protein</fullName>
    </submittedName>
</protein>
<dbReference type="Proteomes" id="UP000327157">
    <property type="component" value="Chromosome 13"/>
</dbReference>
<keyword evidence="2" id="KW-1133">Transmembrane helix</keyword>
<accession>A0A5N5F9P5</accession>
<dbReference type="AlphaFoldDB" id="A0A5N5F9P5"/>
<sequence length="98" mass="11030">MSRTGPSDAKDDHAIDDGLGWVWWMGLLEGVGGVWVWVWGRREGKKGNKMNGRKGGDERRERESKRWRMRGGSGFGFGLQGRTLAGFWVWVGCGGWDC</sequence>
<evidence type="ECO:0000313" key="3">
    <source>
        <dbReference type="EMBL" id="KAB2599677.1"/>
    </source>
</evidence>
<name>A0A5N5F9P5_9ROSA</name>
<feature type="compositionally biased region" description="Basic and acidic residues" evidence="1">
    <location>
        <begin position="54"/>
        <end position="66"/>
    </location>
</feature>
<proteinExistence type="predicted"/>
<evidence type="ECO:0000256" key="2">
    <source>
        <dbReference type="SAM" id="Phobius"/>
    </source>
</evidence>
<organism evidence="3 4">
    <name type="scientific">Pyrus ussuriensis x Pyrus communis</name>
    <dbReference type="NCBI Taxonomy" id="2448454"/>
    <lineage>
        <taxon>Eukaryota</taxon>
        <taxon>Viridiplantae</taxon>
        <taxon>Streptophyta</taxon>
        <taxon>Embryophyta</taxon>
        <taxon>Tracheophyta</taxon>
        <taxon>Spermatophyta</taxon>
        <taxon>Magnoliopsida</taxon>
        <taxon>eudicotyledons</taxon>
        <taxon>Gunneridae</taxon>
        <taxon>Pentapetalae</taxon>
        <taxon>rosids</taxon>
        <taxon>fabids</taxon>
        <taxon>Rosales</taxon>
        <taxon>Rosaceae</taxon>
        <taxon>Amygdaloideae</taxon>
        <taxon>Maleae</taxon>
        <taxon>Pyrus</taxon>
    </lineage>
</organism>
<keyword evidence="2" id="KW-0812">Transmembrane</keyword>